<dbReference type="Gene3D" id="1.10.150.240">
    <property type="entry name" value="Putative phosphatase, domain 2"/>
    <property type="match status" value="1"/>
</dbReference>
<dbReference type="PANTHER" id="PTHR43434:SF25">
    <property type="entry name" value="PHOSPHOGLYCOLATE PHOSPHATASE"/>
    <property type="match status" value="1"/>
</dbReference>
<accession>A0ABV9JD43</accession>
<name>A0ABV9JD43_9LACT</name>
<dbReference type="InterPro" id="IPR041492">
    <property type="entry name" value="HAD_2"/>
</dbReference>
<dbReference type="SFLD" id="SFLDG01129">
    <property type="entry name" value="C1.5:_HAD__Beta-PGM__Phosphata"/>
    <property type="match status" value="1"/>
</dbReference>
<evidence type="ECO:0000313" key="1">
    <source>
        <dbReference type="EMBL" id="MFC4652201.1"/>
    </source>
</evidence>
<keyword evidence="2" id="KW-1185">Reference proteome</keyword>
<dbReference type="GO" id="GO:0016787">
    <property type="term" value="F:hydrolase activity"/>
    <property type="evidence" value="ECO:0007669"/>
    <property type="project" value="UniProtKB-KW"/>
</dbReference>
<dbReference type="Proteomes" id="UP001595987">
    <property type="component" value="Unassembled WGS sequence"/>
</dbReference>
<dbReference type="InterPro" id="IPR006439">
    <property type="entry name" value="HAD-SF_hydro_IA"/>
</dbReference>
<dbReference type="RefSeq" id="WP_213535410.1">
    <property type="nucleotide sequence ID" value="NZ_BOVQ01000004.1"/>
</dbReference>
<organism evidence="1 2">
    <name type="scientific">Lactococcus nasutitermitis</name>
    <dbReference type="NCBI Taxonomy" id="1652957"/>
    <lineage>
        <taxon>Bacteria</taxon>
        <taxon>Bacillati</taxon>
        <taxon>Bacillota</taxon>
        <taxon>Bacilli</taxon>
        <taxon>Lactobacillales</taxon>
        <taxon>Streptococcaceae</taxon>
        <taxon>Lactococcus</taxon>
    </lineage>
</organism>
<gene>
    <name evidence="1" type="ORF">ACFO26_04705</name>
</gene>
<protein>
    <submittedName>
        <fullName evidence="1">HAD-IA family hydrolase</fullName>
    </submittedName>
</protein>
<dbReference type="InterPro" id="IPR023198">
    <property type="entry name" value="PGP-like_dom2"/>
</dbReference>
<reference evidence="2" key="1">
    <citation type="journal article" date="2019" name="Int. J. Syst. Evol. Microbiol.">
        <title>The Global Catalogue of Microorganisms (GCM) 10K type strain sequencing project: providing services to taxonomists for standard genome sequencing and annotation.</title>
        <authorList>
            <consortium name="The Broad Institute Genomics Platform"/>
            <consortium name="The Broad Institute Genome Sequencing Center for Infectious Disease"/>
            <person name="Wu L."/>
            <person name="Ma J."/>
        </authorList>
    </citation>
    <scope>NUCLEOTIDE SEQUENCE [LARGE SCALE GENOMIC DNA]</scope>
    <source>
        <strain evidence="2">CCUG 63287</strain>
    </source>
</reference>
<dbReference type="SUPFAM" id="SSF56784">
    <property type="entry name" value="HAD-like"/>
    <property type="match status" value="1"/>
</dbReference>
<dbReference type="InterPro" id="IPR050155">
    <property type="entry name" value="HAD-like_hydrolase_sf"/>
</dbReference>
<dbReference type="Pfam" id="PF13419">
    <property type="entry name" value="HAD_2"/>
    <property type="match status" value="1"/>
</dbReference>
<dbReference type="InterPro" id="IPR036412">
    <property type="entry name" value="HAD-like_sf"/>
</dbReference>
<keyword evidence="1" id="KW-0378">Hydrolase</keyword>
<dbReference type="NCBIfam" id="TIGR01509">
    <property type="entry name" value="HAD-SF-IA-v3"/>
    <property type="match status" value="1"/>
</dbReference>
<dbReference type="InterPro" id="IPR023214">
    <property type="entry name" value="HAD_sf"/>
</dbReference>
<dbReference type="NCBIfam" id="TIGR01549">
    <property type="entry name" value="HAD-SF-IA-v1"/>
    <property type="match status" value="1"/>
</dbReference>
<evidence type="ECO:0000313" key="2">
    <source>
        <dbReference type="Proteomes" id="UP001595987"/>
    </source>
</evidence>
<dbReference type="SFLD" id="SFLDS00003">
    <property type="entry name" value="Haloacid_Dehalogenase"/>
    <property type="match status" value="1"/>
</dbReference>
<dbReference type="PANTHER" id="PTHR43434">
    <property type="entry name" value="PHOSPHOGLYCOLATE PHOSPHATASE"/>
    <property type="match status" value="1"/>
</dbReference>
<sequence length="193" mass="22696">MKLRNYIWDFDGTLFDTYPVMLQALRQVMKNYSIEYDGDLEDFIKRYSIRKFADDYANVSFLESYHQVEHELQKMPKFYPEIPAILKNIVVQGGQNFVLSHRDHTTFEYLGNSKKFFTEIITSEENFARKPNPEALNYLIDKYGLERAETIMVGDRPLDIEAGKNAGILTLLLDENNIFGNIADRKIRKWSEF</sequence>
<dbReference type="EMBL" id="JBHSGD010000005">
    <property type="protein sequence ID" value="MFC4652201.1"/>
    <property type="molecule type" value="Genomic_DNA"/>
</dbReference>
<proteinExistence type="predicted"/>
<dbReference type="Gene3D" id="3.40.50.1000">
    <property type="entry name" value="HAD superfamily/HAD-like"/>
    <property type="match status" value="1"/>
</dbReference>
<comment type="caution">
    <text evidence="1">The sequence shown here is derived from an EMBL/GenBank/DDBJ whole genome shotgun (WGS) entry which is preliminary data.</text>
</comment>